<evidence type="ECO:0000256" key="1">
    <source>
        <dbReference type="ARBA" id="ARBA00006768"/>
    </source>
</evidence>
<reference evidence="8" key="1">
    <citation type="journal article" date="2019" name="Int. J. Syst. Evol. Microbiol.">
        <title>The Global Catalogue of Microorganisms (GCM) 10K type strain sequencing project: providing services to taxonomists for standard genome sequencing and annotation.</title>
        <authorList>
            <consortium name="The Broad Institute Genomics Platform"/>
            <consortium name="The Broad Institute Genome Sequencing Center for Infectious Disease"/>
            <person name="Wu L."/>
            <person name="Ma J."/>
        </authorList>
    </citation>
    <scope>NUCLEOTIDE SEQUENCE [LARGE SCALE GENOMIC DNA]</scope>
    <source>
        <strain evidence="8">CGMCC 1.12470</strain>
    </source>
</reference>
<dbReference type="InterPro" id="IPR005196">
    <property type="entry name" value="Glyco_hydro_65_N"/>
</dbReference>
<dbReference type="Gene3D" id="1.50.10.10">
    <property type="match status" value="1"/>
</dbReference>
<protein>
    <submittedName>
        <fullName evidence="7">Glycoside hydrolase family 65 protein</fullName>
    </submittedName>
</protein>
<dbReference type="Pfam" id="PF03636">
    <property type="entry name" value="Glyco_hydro_65N"/>
    <property type="match status" value="1"/>
</dbReference>
<dbReference type="RefSeq" id="WP_381077881.1">
    <property type="nucleotide sequence ID" value="NZ_JBHUDX010000005.1"/>
</dbReference>
<evidence type="ECO:0000313" key="7">
    <source>
        <dbReference type="EMBL" id="MFD1657166.1"/>
    </source>
</evidence>
<dbReference type="Gene3D" id="2.60.420.10">
    <property type="entry name" value="Maltose phosphorylase, domain 3"/>
    <property type="match status" value="1"/>
</dbReference>
<dbReference type="Pfam" id="PF03633">
    <property type="entry name" value="Glyco_hydro_65C"/>
    <property type="match status" value="1"/>
</dbReference>
<dbReference type="Pfam" id="PF03632">
    <property type="entry name" value="Glyco_hydro_65m"/>
    <property type="match status" value="1"/>
</dbReference>
<dbReference type="InterPro" id="IPR037018">
    <property type="entry name" value="GH65_N"/>
</dbReference>
<dbReference type="GO" id="GO:0016787">
    <property type="term" value="F:hydrolase activity"/>
    <property type="evidence" value="ECO:0007669"/>
    <property type="project" value="UniProtKB-KW"/>
</dbReference>
<feature type="compositionally biased region" description="Pro residues" evidence="3">
    <location>
        <begin position="762"/>
        <end position="771"/>
    </location>
</feature>
<dbReference type="SUPFAM" id="SSF74650">
    <property type="entry name" value="Galactose mutarotase-like"/>
    <property type="match status" value="1"/>
</dbReference>
<comment type="caution">
    <text evidence="7">The sequence shown here is derived from an EMBL/GenBank/DDBJ whole genome shotgun (WGS) entry which is preliminary data.</text>
</comment>
<dbReference type="SUPFAM" id="SSF48208">
    <property type="entry name" value="Six-hairpin glycosidases"/>
    <property type="match status" value="1"/>
</dbReference>
<dbReference type="PANTHER" id="PTHR11051">
    <property type="entry name" value="GLYCOSYL HYDROLASE-RELATED"/>
    <property type="match status" value="1"/>
</dbReference>
<feature type="compositionally biased region" description="Basic and acidic residues" evidence="3">
    <location>
        <begin position="743"/>
        <end position="756"/>
    </location>
</feature>
<feature type="domain" description="Glycoside hydrolase family 65 N-terminal" evidence="6">
    <location>
        <begin position="16"/>
        <end position="270"/>
    </location>
</feature>
<evidence type="ECO:0000313" key="8">
    <source>
        <dbReference type="Proteomes" id="UP001597261"/>
    </source>
</evidence>
<gene>
    <name evidence="7" type="ORF">ACFSL4_02685</name>
</gene>
<feature type="region of interest" description="Disordered" evidence="3">
    <location>
        <begin position="743"/>
        <end position="785"/>
    </location>
</feature>
<dbReference type="Proteomes" id="UP001597261">
    <property type="component" value="Unassembled WGS sequence"/>
</dbReference>
<organism evidence="7 8">
    <name type="scientific">Streptomyces caeni</name>
    <dbReference type="NCBI Taxonomy" id="2307231"/>
    <lineage>
        <taxon>Bacteria</taxon>
        <taxon>Bacillati</taxon>
        <taxon>Actinomycetota</taxon>
        <taxon>Actinomycetes</taxon>
        <taxon>Kitasatosporales</taxon>
        <taxon>Streptomycetaceae</taxon>
        <taxon>Streptomyces</taxon>
    </lineage>
</organism>
<dbReference type="EMBL" id="JBHUDX010000005">
    <property type="protein sequence ID" value="MFD1657166.1"/>
    <property type="molecule type" value="Genomic_DNA"/>
</dbReference>
<dbReference type="PANTHER" id="PTHR11051:SF13">
    <property type="entry name" value="GLYCOSYL TRANSFERASE"/>
    <property type="match status" value="1"/>
</dbReference>
<accession>A0ABW4IJP7</accession>
<evidence type="ECO:0000259" key="4">
    <source>
        <dbReference type="Pfam" id="PF03632"/>
    </source>
</evidence>
<dbReference type="InterPro" id="IPR017045">
    <property type="entry name" value="Malt_Pase/Glycosyl_Hdrlase"/>
</dbReference>
<keyword evidence="8" id="KW-1185">Reference proteome</keyword>
<sequence length="785" mass="85992">MIRHTSYAVEPWSLRERGLHLDVLPQSESVFALSNGHVGWRGNLDEGEPHGLPGSYLGGVHEIHPLPYAEAGYGYPESGQTIINITNGKIIRLLVDDEPFDLRYGRLRSHERVLDLRAGLLTRTCEWTSPAGSTVRVRSTRLVSFTQRAIAAVDYEVEAVGGPARVVVQSELVANEQLPSRDGDPRAAVVLDSPLEAEEHFAKNGRLRLVHRTRRSGLRVGAAADHVVEGPEPTTTESEATGDLARLTVASVLAPGERLRVRKFVSHGWSGTRSLPAVSDQVDAALAAASSVGWSGLVAEQRAYLDAFWARADVEVDGDEQIQQAVRFALFHVLQAGARAEQRAIPAKGLTGSGYDGHAFWDTEMFVLPLLTYTSPGAVSEALRWRHNTLPAARERAVQLGLSGAAFPWRTIEGSEGSAYWPAGTAAFHVNAGIADAVVRYTAATGDTRFERDAGVELLVETARLWRSLGHHDHHGAFHIDGVTGPDEYSAVADDNTYTNLMARANLLAAADAVERYPRRAQELGVDDEESAAWRDAAEAMHVPYNHELGVHEQHAGFTRYQRWDFAATRPDQYPLMLHFPYFDLYRKQVIKQADLVLAMYTCAPFFDAEHKARNFAYYEPLTVRDSSLSACCQAVLAAEAGHLGLAYDYLHDAALMDLEDLEHNTRDGLHIASLAGTWMALVAGFGGLRHHGAQIAFAPRLPERLGRLAFTLELLGRRLRVDIGRTAATYTVVAGEPLTIRHHGEPLTLDPDKPAGRGIPPVSPRPAPEQPPHRRPNHQGGTEG</sequence>
<dbReference type="InterPro" id="IPR012341">
    <property type="entry name" value="6hp_glycosidase-like_sf"/>
</dbReference>
<evidence type="ECO:0000259" key="5">
    <source>
        <dbReference type="Pfam" id="PF03633"/>
    </source>
</evidence>
<dbReference type="InterPro" id="IPR011013">
    <property type="entry name" value="Gal_mutarotase_sf_dom"/>
</dbReference>
<keyword evidence="2" id="KW-0326">Glycosidase</keyword>
<evidence type="ECO:0000256" key="3">
    <source>
        <dbReference type="SAM" id="MobiDB-lite"/>
    </source>
</evidence>
<proteinExistence type="inferred from homology"/>
<evidence type="ECO:0000259" key="6">
    <source>
        <dbReference type="Pfam" id="PF03636"/>
    </source>
</evidence>
<keyword evidence="7" id="KW-0378">Hydrolase</keyword>
<dbReference type="PIRSF" id="PIRSF036289">
    <property type="entry name" value="Glycosyl_hydrolase_malt_phosph"/>
    <property type="match status" value="1"/>
</dbReference>
<feature type="domain" description="Glycoside hydrolase family 65 central catalytic" evidence="4">
    <location>
        <begin position="327"/>
        <end position="680"/>
    </location>
</feature>
<comment type="similarity">
    <text evidence="1">Belongs to the glycosyl hydrolase 65 family.</text>
</comment>
<evidence type="ECO:0000256" key="2">
    <source>
        <dbReference type="ARBA" id="ARBA00023295"/>
    </source>
</evidence>
<feature type="domain" description="Glycoside hydrolase family 65 C-terminal" evidence="5">
    <location>
        <begin position="689"/>
        <end position="750"/>
    </location>
</feature>
<dbReference type="InterPro" id="IPR005194">
    <property type="entry name" value="Glyco_hydro_65_C"/>
</dbReference>
<dbReference type="InterPro" id="IPR008928">
    <property type="entry name" value="6-hairpin_glycosidase_sf"/>
</dbReference>
<dbReference type="InterPro" id="IPR005195">
    <property type="entry name" value="Glyco_hydro_65_M"/>
</dbReference>
<dbReference type="Gene3D" id="2.70.98.40">
    <property type="entry name" value="Glycoside hydrolase, family 65, N-terminal domain"/>
    <property type="match status" value="1"/>
</dbReference>
<name>A0ABW4IJP7_9ACTN</name>